<sequence>LQASWEYLLSRPEGESKIMVSHSFLSFSGKHQAESLGGCFLQIFSTDSLLFLNRAKESDSAPACS</sequence>
<gene>
    <name evidence="1" type="ORF">TSPGSL018_4387</name>
</gene>
<dbReference type="EMBL" id="GBEZ01015868">
    <property type="protein sequence ID" value="JAC70331.1"/>
    <property type="molecule type" value="Transcribed_RNA"/>
</dbReference>
<proteinExistence type="predicted"/>
<accession>A0A061RIJ4</accession>
<evidence type="ECO:0000313" key="1">
    <source>
        <dbReference type="EMBL" id="JAC70331.1"/>
    </source>
</evidence>
<organism evidence="1">
    <name type="scientific">Tetraselmis sp. GSL018</name>
    <dbReference type="NCBI Taxonomy" id="582737"/>
    <lineage>
        <taxon>Eukaryota</taxon>
        <taxon>Viridiplantae</taxon>
        <taxon>Chlorophyta</taxon>
        <taxon>core chlorophytes</taxon>
        <taxon>Chlorodendrophyceae</taxon>
        <taxon>Chlorodendrales</taxon>
        <taxon>Chlorodendraceae</taxon>
        <taxon>Tetraselmis</taxon>
    </lineage>
</organism>
<dbReference type="AlphaFoldDB" id="A0A061RIJ4"/>
<reference evidence="1" key="1">
    <citation type="submission" date="2014-05" db="EMBL/GenBank/DDBJ databases">
        <title>The transcriptome of the halophilic microalga Tetraselmis sp. GSL018 isolated from the Great Salt Lake, Utah.</title>
        <authorList>
            <person name="Jinkerson R.E."/>
            <person name="D'Adamo S."/>
            <person name="Posewitz M.C."/>
        </authorList>
    </citation>
    <scope>NUCLEOTIDE SEQUENCE</scope>
    <source>
        <strain evidence="1">GSL018</strain>
    </source>
</reference>
<protein>
    <submittedName>
        <fullName evidence="1">Uncharacterized protein</fullName>
    </submittedName>
</protein>
<name>A0A061RIJ4_9CHLO</name>
<feature type="non-terminal residue" evidence="1">
    <location>
        <position position="1"/>
    </location>
</feature>